<keyword evidence="1" id="KW-0732">Signal</keyword>
<accession>A0AAV5N367</accession>
<organism evidence="2 3">
    <name type="scientific">Leminorella grimontii</name>
    <dbReference type="NCBI Taxonomy" id="82981"/>
    <lineage>
        <taxon>Bacteria</taxon>
        <taxon>Pseudomonadati</taxon>
        <taxon>Pseudomonadota</taxon>
        <taxon>Gammaproteobacteria</taxon>
        <taxon>Enterobacterales</taxon>
        <taxon>Budviciaceae</taxon>
        <taxon>Leminorella</taxon>
    </lineage>
</organism>
<dbReference type="Proteomes" id="UP001058124">
    <property type="component" value="Unassembled WGS sequence"/>
</dbReference>
<dbReference type="AlphaFoldDB" id="A0AAV5N367"/>
<proteinExistence type="predicted"/>
<feature type="chain" id="PRO_5043887645" description="Fimbrial protein" evidence="1">
    <location>
        <begin position="21"/>
        <end position="171"/>
    </location>
</feature>
<evidence type="ECO:0000256" key="1">
    <source>
        <dbReference type="SAM" id="SignalP"/>
    </source>
</evidence>
<protein>
    <recommendedName>
        <fullName evidence="4">Fimbrial protein</fullName>
    </recommendedName>
</protein>
<sequence length="171" mass="18271">MKIGKYLIALALLVSQPLSAVVTVRTSIEVTAEIATSVRVVYDRNTDVTEGAVQLKLEDKDGYMQGMTKAFHFIGNASKVSLELIAPAGGGLTKTDDPAVIMPLGAYWRFSQTGGDSSTGFSAEASVYPTISDIPSDTSGVYIRFVSARKTETYGLGTYKGTYVLNVKPKS</sequence>
<feature type="signal peptide" evidence="1">
    <location>
        <begin position="1"/>
        <end position="20"/>
    </location>
</feature>
<reference evidence="2" key="1">
    <citation type="submission" date="2022-06" db="EMBL/GenBank/DDBJ databases">
        <title>Draft genome sequences of Leminorella grimontii str. JCM5902.</title>
        <authorList>
            <person name="Wakabayashi Y."/>
            <person name="Kojima K."/>
        </authorList>
    </citation>
    <scope>NUCLEOTIDE SEQUENCE</scope>
    <source>
        <strain evidence="2">JCM 5902</strain>
    </source>
</reference>
<comment type="caution">
    <text evidence="2">The sequence shown here is derived from an EMBL/GenBank/DDBJ whole genome shotgun (WGS) entry which is preliminary data.</text>
</comment>
<evidence type="ECO:0008006" key="4">
    <source>
        <dbReference type="Google" id="ProtNLM"/>
    </source>
</evidence>
<dbReference type="EMBL" id="BRLH01000006">
    <property type="protein sequence ID" value="GKX56518.1"/>
    <property type="molecule type" value="Genomic_DNA"/>
</dbReference>
<evidence type="ECO:0000313" key="2">
    <source>
        <dbReference type="EMBL" id="GKX56518.1"/>
    </source>
</evidence>
<name>A0AAV5N367_9GAMM</name>
<keyword evidence="3" id="KW-1185">Reference proteome</keyword>
<evidence type="ECO:0000313" key="3">
    <source>
        <dbReference type="Proteomes" id="UP001058124"/>
    </source>
</evidence>
<dbReference type="RefSeq" id="WP_027274833.1">
    <property type="nucleotide sequence ID" value="NZ_BRLH01000006.1"/>
</dbReference>
<gene>
    <name evidence="2" type="ORF">SOASR030_26300</name>
</gene>